<dbReference type="Proteomes" id="UP001176941">
    <property type="component" value="Chromosome 1"/>
</dbReference>
<gene>
    <name evidence="2" type="ORF">MRATA1EN1_LOCUS409</name>
</gene>
<dbReference type="EMBL" id="OX459937">
    <property type="protein sequence ID" value="CAI9151447.1"/>
    <property type="molecule type" value="Genomic_DNA"/>
</dbReference>
<accession>A0ABN8XPW1</accession>
<keyword evidence="3" id="KW-1185">Reference proteome</keyword>
<evidence type="ECO:0000256" key="1">
    <source>
        <dbReference type="SAM" id="MobiDB-lite"/>
    </source>
</evidence>
<sequence length="166" mass="17692">MQHPIDPEFSGQLMSFYPVMRAQHGEGCLIHAFQDEMLRASHSTLQHPRTPAASERSAHPAQNVSAEAEAVCSPTAVLPPTEAVLPPAPAVLPPAPAVLPPTKAVLPPTPAVLPPTEAPRLSRPGSLASLYPTARSPMPPSANRNTHPFSSARRPIRNMPRHEAKG</sequence>
<feature type="region of interest" description="Disordered" evidence="1">
    <location>
        <begin position="114"/>
        <end position="166"/>
    </location>
</feature>
<reference evidence="2" key="1">
    <citation type="submission" date="2023-04" db="EMBL/GenBank/DDBJ databases">
        <authorList>
            <consortium name="ELIXIR-Norway"/>
        </authorList>
    </citation>
    <scope>NUCLEOTIDE SEQUENCE [LARGE SCALE GENOMIC DNA]</scope>
</reference>
<protein>
    <submittedName>
        <fullName evidence="2">Uncharacterized protein</fullName>
    </submittedName>
</protein>
<evidence type="ECO:0000313" key="2">
    <source>
        <dbReference type="EMBL" id="CAI9151447.1"/>
    </source>
</evidence>
<organism evidence="2 3">
    <name type="scientific">Rangifer tarandus platyrhynchus</name>
    <name type="common">Svalbard reindeer</name>
    <dbReference type="NCBI Taxonomy" id="3082113"/>
    <lineage>
        <taxon>Eukaryota</taxon>
        <taxon>Metazoa</taxon>
        <taxon>Chordata</taxon>
        <taxon>Craniata</taxon>
        <taxon>Vertebrata</taxon>
        <taxon>Euteleostomi</taxon>
        <taxon>Mammalia</taxon>
        <taxon>Eutheria</taxon>
        <taxon>Laurasiatheria</taxon>
        <taxon>Artiodactyla</taxon>
        <taxon>Ruminantia</taxon>
        <taxon>Pecora</taxon>
        <taxon>Cervidae</taxon>
        <taxon>Odocoileinae</taxon>
        <taxon>Rangifer</taxon>
    </lineage>
</organism>
<name>A0ABN8XPW1_RANTA</name>
<evidence type="ECO:0000313" key="3">
    <source>
        <dbReference type="Proteomes" id="UP001176941"/>
    </source>
</evidence>
<proteinExistence type="predicted"/>
<feature type="region of interest" description="Disordered" evidence="1">
    <location>
        <begin position="43"/>
        <end position="67"/>
    </location>
</feature>